<evidence type="ECO:0000313" key="6">
    <source>
        <dbReference type="Proteomes" id="UP000604473"/>
    </source>
</evidence>
<comment type="similarity">
    <text evidence="1">Belongs to the universal stress protein A family.</text>
</comment>
<dbReference type="InterPro" id="IPR006015">
    <property type="entry name" value="Universal_stress_UspA"/>
</dbReference>
<dbReference type="PANTHER" id="PTHR43010:SF1">
    <property type="entry name" value="USPA DOMAIN-CONTAINING PROTEIN"/>
    <property type="match status" value="1"/>
</dbReference>
<dbReference type="KEGG" id="rsu:NHU_02655"/>
<dbReference type="eggNOG" id="COG0589">
    <property type="taxonomic scope" value="Bacteria"/>
</dbReference>
<evidence type="ECO:0000256" key="1">
    <source>
        <dbReference type="ARBA" id="ARBA00008791"/>
    </source>
</evidence>
<dbReference type="EMBL" id="JAESJJ010000002">
    <property type="protein sequence ID" value="MBL3607779.1"/>
    <property type="molecule type" value="Genomic_DNA"/>
</dbReference>
<gene>
    <name evidence="4" type="ORF">JMM60_03020</name>
    <name evidence="3" type="ORF">NHU_02655</name>
</gene>
<evidence type="ECO:0000313" key="3">
    <source>
        <dbReference type="EMBL" id="BAQ69803.1"/>
    </source>
</evidence>
<accession>A0A0D6B3U2</accession>
<dbReference type="PATRIC" id="fig|35806.4.peg.2734"/>
<dbReference type="InterPro" id="IPR006016">
    <property type="entry name" value="UspA"/>
</dbReference>
<feature type="domain" description="UspA" evidence="2">
    <location>
        <begin position="1"/>
        <end position="143"/>
    </location>
</feature>
<evidence type="ECO:0000259" key="2">
    <source>
        <dbReference type="Pfam" id="PF00582"/>
    </source>
</evidence>
<dbReference type="RefSeq" id="WP_060835236.1">
    <property type="nucleotide sequence ID" value="NZ_JAAEAJ010000004.1"/>
</dbReference>
<dbReference type="CDD" id="cd00293">
    <property type="entry name" value="USP-like"/>
    <property type="match status" value="1"/>
</dbReference>
<dbReference type="InterPro" id="IPR014729">
    <property type="entry name" value="Rossmann-like_a/b/a_fold"/>
</dbReference>
<dbReference type="PANTHER" id="PTHR43010">
    <property type="entry name" value="UNIVERSAL STRESS PROTEIN SLR1230"/>
    <property type="match status" value="1"/>
</dbReference>
<keyword evidence="6" id="KW-1185">Reference proteome</keyword>
<evidence type="ECO:0000313" key="5">
    <source>
        <dbReference type="Proteomes" id="UP000064912"/>
    </source>
</evidence>
<dbReference type="InterPro" id="IPR051688">
    <property type="entry name" value="USP_A"/>
</dbReference>
<dbReference type="PRINTS" id="PR01438">
    <property type="entry name" value="UNVRSLSTRESS"/>
</dbReference>
<name>A0A0D6B3U2_RHOSU</name>
<dbReference type="EMBL" id="AP014800">
    <property type="protein sequence ID" value="BAQ69803.1"/>
    <property type="molecule type" value="Genomic_DNA"/>
</dbReference>
<dbReference type="Proteomes" id="UP000604473">
    <property type="component" value="Unassembled WGS sequence"/>
</dbReference>
<dbReference type="Proteomes" id="UP000064912">
    <property type="component" value="Chromosome"/>
</dbReference>
<dbReference type="Pfam" id="PF00582">
    <property type="entry name" value="Usp"/>
    <property type="match status" value="1"/>
</dbReference>
<sequence length="146" mass="15759">MIRAILCAIDVSQPEHDREVLTVATRLAAMDGARLDVITVLPDFGMSVVGQFFDTSYHEKALSRARSLLNDFVSDVIGAEANAAVRHIVSTGKAYEEILHAAREAGSDLIVVGAHKPDLSDYLLGPNAARVVRHSDCSVYVVRPSS</sequence>
<protein>
    <submittedName>
        <fullName evidence="3 4">Universal stress protein</fullName>
    </submittedName>
</protein>
<reference evidence="3 5" key="1">
    <citation type="submission" date="2015-02" db="EMBL/GenBank/DDBJ databases">
        <title>Genome sequene of Rhodovulum sulfidophilum DSM 2351.</title>
        <authorList>
            <person name="Nagao N."/>
        </authorList>
    </citation>
    <scope>NUCLEOTIDE SEQUENCE [LARGE SCALE GENOMIC DNA]</scope>
    <source>
        <strain evidence="3 5">DSM 2351</strain>
    </source>
</reference>
<dbReference type="SUPFAM" id="SSF52402">
    <property type="entry name" value="Adenine nucleotide alpha hydrolases-like"/>
    <property type="match status" value="1"/>
</dbReference>
<organism evidence="3 5">
    <name type="scientific">Rhodovulum sulfidophilum</name>
    <name type="common">Rhodobacter sulfidophilus</name>
    <dbReference type="NCBI Taxonomy" id="35806"/>
    <lineage>
        <taxon>Bacteria</taxon>
        <taxon>Pseudomonadati</taxon>
        <taxon>Pseudomonadota</taxon>
        <taxon>Alphaproteobacteria</taxon>
        <taxon>Rhodobacterales</taxon>
        <taxon>Paracoccaceae</taxon>
        <taxon>Rhodovulum</taxon>
    </lineage>
</organism>
<dbReference type="Gene3D" id="3.40.50.620">
    <property type="entry name" value="HUPs"/>
    <property type="match status" value="1"/>
</dbReference>
<reference evidence="4 6" key="2">
    <citation type="submission" date="2021-01" db="EMBL/GenBank/DDBJ databases">
        <title>Draft genomes of Rhodovulum sulfidophilum.</title>
        <authorList>
            <person name="Guzman M.S."/>
        </authorList>
    </citation>
    <scope>NUCLEOTIDE SEQUENCE [LARGE SCALE GENOMIC DNA]</scope>
    <source>
        <strain evidence="4 6">AB35</strain>
    </source>
</reference>
<dbReference type="AlphaFoldDB" id="A0A0D6B3U2"/>
<proteinExistence type="inferred from homology"/>
<evidence type="ECO:0000313" key="4">
    <source>
        <dbReference type="EMBL" id="MBL3607779.1"/>
    </source>
</evidence>